<evidence type="ECO:0000313" key="4">
    <source>
        <dbReference type="Proteomes" id="UP000032679"/>
    </source>
</evidence>
<dbReference type="PANTHER" id="PTHR11908:SF123">
    <property type="entry name" value="ALDEHYDE OXIDOREDUCTASE MOLYBDENUM-BINDING SUBUNIT PAOC"/>
    <property type="match status" value="1"/>
</dbReference>
<dbReference type="SUPFAM" id="SSF56003">
    <property type="entry name" value="Molybdenum cofactor-binding domain"/>
    <property type="match status" value="1"/>
</dbReference>
<sequence length="742" mass="78514">MPQAPDALLPAPELSAPIGPGNVRREGHSKVTGNALYSVEYQPDQIGATEPILYGAAVLSTIARGRIAAIDTKNAQAMPGVRLVLTADNVPRQSPWGPLNAPVRFARSQPVFFDRTVRYFGEPVAFVVADTFENATAAADLVSVRYEPLDASIVLKESGGINPAPLHGGKSADSRTGNFDEAFAQSPHQIDVRYDTPYQNHAAMELQGSLAHWKDGKLTVYAPAQIPDAMQEGLAATFGLPKDRVRVVARLIGGGFGGKLPYFSDSVACAIASRILKQPVKFSFTRQQMFTATTHRPAVLHHVRIGVGADGHIHALAHDVVSQTASFDNYLDGDTMGAKGLYRADAIQTTQRIARLDLPRSDSMRSPGDASGTLALESGIDEAARLCGLDPVEFRLRNDTQINPSTGQPFSSRHLAECLRQGAEKFGWSTRRKRREGEWLIGYGVAAAMRDNMLRPSSAEVTLAPDGVLVARLAMTDPGTGSITVLSQIASEAMGIPLDRVTVLIGDTDFPPTAGSGGSFGAESAGSALYEACVALRGALQSKAEVAAGTHLHFADGALIAGDRRYPLGRLVGAAGLTVQGHTAPGMEAKRYAEATFGAHFVEVAVNAVTGEMRCRRMLGAFAAGRILNARTARSQALGGMIWGLSSALIEGNVVDPRGQFVMRDLANYHVPIMADVGAIDVMLLPEIEPVANPIGIKGIGEVGINGAGAAIANAIFDACGVRVRSFPITLDKLLPGLPTLT</sequence>
<dbReference type="Pfam" id="PF02738">
    <property type="entry name" value="MoCoBD_1"/>
    <property type="match status" value="1"/>
</dbReference>
<dbReference type="PANTHER" id="PTHR11908">
    <property type="entry name" value="XANTHINE DEHYDROGENASE"/>
    <property type="match status" value="1"/>
</dbReference>
<dbReference type="Proteomes" id="UP000032679">
    <property type="component" value="Unassembled WGS sequence"/>
</dbReference>
<dbReference type="Pfam" id="PF01315">
    <property type="entry name" value="Ald_Xan_dh_C"/>
    <property type="match status" value="1"/>
</dbReference>
<dbReference type="InterPro" id="IPR000674">
    <property type="entry name" value="Ald_Oxase/Xan_DH_a/b"/>
</dbReference>
<feature type="domain" description="Aldehyde oxidase/xanthine dehydrogenase a/b hammerhead" evidence="2">
    <location>
        <begin position="32"/>
        <end position="150"/>
    </location>
</feature>
<gene>
    <name evidence="3" type="ORF">Tasa_021_049</name>
</gene>
<dbReference type="SUPFAM" id="SSF54665">
    <property type="entry name" value="CO dehydrogenase molybdoprotein N-domain-like"/>
    <property type="match status" value="1"/>
</dbReference>
<dbReference type="GO" id="GO:0005506">
    <property type="term" value="F:iron ion binding"/>
    <property type="evidence" value="ECO:0007669"/>
    <property type="project" value="InterPro"/>
</dbReference>
<feature type="region of interest" description="Disordered" evidence="1">
    <location>
        <begin position="1"/>
        <end position="27"/>
    </location>
</feature>
<dbReference type="Gene3D" id="3.90.1170.50">
    <property type="entry name" value="Aldehyde oxidase/xanthine dehydrogenase, a/b hammerhead"/>
    <property type="match status" value="1"/>
</dbReference>
<dbReference type="AlphaFoldDB" id="A0A0D6MMG0"/>
<dbReference type="STRING" id="1231623.Tasa_021_049"/>
<dbReference type="SMART" id="SM01008">
    <property type="entry name" value="Ald_Xan_dh_C"/>
    <property type="match status" value="1"/>
</dbReference>
<dbReference type="InterPro" id="IPR037165">
    <property type="entry name" value="AldOxase/xan_DH_Mopterin-bd_sf"/>
</dbReference>
<protein>
    <submittedName>
        <fullName evidence="3">Aldehyde oxidase and xanthine dehydrogenase molybdopterin binding protein</fullName>
    </submittedName>
</protein>
<proteinExistence type="predicted"/>
<dbReference type="Gene3D" id="3.30.365.10">
    <property type="entry name" value="Aldehyde oxidase/xanthine dehydrogenase, molybdopterin binding domain"/>
    <property type="match status" value="4"/>
</dbReference>
<comment type="caution">
    <text evidence="3">The sequence shown here is derived from an EMBL/GenBank/DDBJ whole genome shotgun (WGS) entry which is preliminary data.</text>
</comment>
<dbReference type="RefSeq" id="WP_048849009.1">
    <property type="nucleotide sequence ID" value="NZ_BALE01000021.1"/>
</dbReference>
<evidence type="ECO:0000313" key="3">
    <source>
        <dbReference type="EMBL" id="GAN54468.1"/>
    </source>
</evidence>
<name>A0A0D6MMG0_9PROT</name>
<dbReference type="InterPro" id="IPR046867">
    <property type="entry name" value="AldOxase/xan_DH_MoCoBD2"/>
</dbReference>
<accession>A0A0D6MMG0</accession>
<dbReference type="GO" id="GO:0016491">
    <property type="term" value="F:oxidoreductase activity"/>
    <property type="evidence" value="ECO:0007669"/>
    <property type="project" value="InterPro"/>
</dbReference>
<dbReference type="InterPro" id="IPR008274">
    <property type="entry name" value="AldOxase/xan_DH_MoCoBD1"/>
</dbReference>
<evidence type="ECO:0000256" key="1">
    <source>
        <dbReference type="SAM" id="MobiDB-lite"/>
    </source>
</evidence>
<dbReference type="EMBL" id="BALE01000021">
    <property type="protein sequence ID" value="GAN54468.1"/>
    <property type="molecule type" value="Genomic_DNA"/>
</dbReference>
<reference evidence="3 4" key="1">
    <citation type="submission" date="2012-10" db="EMBL/GenBank/DDBJ databases">
        <title>Genome sequencing of Tanticharoenia sakaeratensis NBRC 103193.</title>
        <authorList>
            <person name="Azuma Y."/>
            <person name="Hadano H."/>
            <person name="Hirakawa H."/>
            <person name="Matsushita K."/>
        </authorList>
    </citation>
    <scope>NUCLEOTIDE SEQUENCE [LARGE SCALE GENOMIC DNA]</scope>
    <source>
        <strain evidence="3 4">NBRC 103193</strain>
    </source>
</reference>
<keyword evidence="4" id="KW-1185">Reference proteome</keyword>
<evidence type="ECO:0000259" key="2">
    <source>
        <dbReference type="SMART" id="SM01008"/>
    </source>
</evidence>
<dbReference type="InterPro" id="IPR036856">
    <property type="entry name" value="Ald_Oxase/Xan_DH_a/b_sf"/>
</dbReference>
<dbReference type="InterPro" id="IPR016208">
    <property type="entry name" value="Ald_Oxase/xanthine_DH-like"/>
</dbReference>
<organism evidence="3 4">
    <name type="scientific">Tanticharoenia sakaeratensis NBRC 103193</name>
    <dbReference type="NCBI Taxonomy" id="1231623"/>
    <lineage>
        <taxon>Bacteria</taxon>
        <taxon>Pseudomonadati</taxon>
        <taxon>Pseudomonadota</taxon>
        <taxon>Alphaproteobacteria</taxon>
        <taxon>Acetobacterales</taxon>
        <taxon>Acetobacteraceae</taxon>
        <taxon>Tanticharoenia</taxon>
    </lineage>
</organism>
<dbReference type="OrthoDB" id="8428274at2"/>
<dbReference type="Pfam" id="PF20256">
    <property type="entry name" value="MoCoBD_2"/>
    <property type="match status" value="1"/>
</dbReference>